<keyword evidence="1" id="KW-1185">Reference proteome</keyword>
<organism evidence="1 2">
    <name type="scientific">Nicotiana tabacum</name>
    <name type="common">Common tobacco</name>
    <dbReference type="NCBI Taxonomy" id="4097"/>
    <lineage>
        <taxon>Eukaryota</taxon>
        <taxon>Viridiplantae</taxon>
        <taxon>Streptophyta</taxon>
        <taxon>Embryophyta</taxon>
        <taxon>Tracheophyta</taxon>
        <taxon>Spermatophyta</taxon>
        <taxon>Magnoliopsida</taxon>
        <taxon>eudicotyledons</taxon>
        <taxon>Gunneridae</taxon>
        <taxon>Pentapetalae</taxon>
        <taxon>asterids</taxon>
        <taxon>lamiids</taxon>
        <taxon>Solanales</taxon>
        <taxon>Solanaceae</taxon>
        <taxon>Nicotianoideae</taxon>
        <taxon>Nicotianeae</taxon>
        <taxon>Nicotiana</taxon>
    </lineage>
</organism>
<evidence type="ECO:0000313" key="1">
    <source>
        <dbReference type="Proteomes" id="UP000790787"/>
    </source>
</evidence>
<dbReference type="RefSeq" id="XP_075079995.1">
    <property type="nucleotide sequence ID" value="XM_075223894.1"/>
</dbReference>
<reference evidence="1" key="1">
    <citation type="journal article" date="2014" name="Nat. Commun.">
        <title>The tobacco genome sequence and its comparison with those of tomato and potato.</title>
        <authorList>
            <person name="Sierro N."/>
            <person name="Battey J.N."/>
            <person name="Ouadi S."/>
            <person name="Bakaher N."/>
            <person name="Bovet L."/>
            <person name="Willig A."/>
            <person name="Goepfert S."/>
            <person name="Peitsch M.C."/>
            <person name="Ivanov N.V."/>
        </authorList>
    </citation>
    <scope>NUCLEOTIDE SEQUENCE [LARGE SCALE GENOMIC DNA]</scope>
</reference>
<protein>
    <submittedName>
        <fullName evidence="2">Uncharacterized protein LOC142165315</fullName>
    </submittedName>
</protein>
<evidence type="ECO:0000313" key="2">
    <source>
        <dbReference type="RefSeq" id="XP_075079995.1"/>
    </source>
</evidence>
<sequence>MCVPKSAGGLNLTNLKIWNKAAIVKTCWELYSKKDTMWIKWIHEYYIKRKQLANMPIPQQASWMVRKIFKEELSNVEHKSLETRSIIRTIYLKMIGDLPKVTWKNLMCGNAARPKAVFITWLQFQDRLLTATRLKSWGIQIDTSYQMCKLAEEIKDHLFVECEVSRRVWSKLIAWIQTDWPSMMTWGQLRSWIEQRTRRKTKQAKILKLKVKTSDAIAREIAYTCHVRVAENLKMTLQNFRFPR</sequence>
<dbReference type="Proteomes" id="UP000790787">
    <property type="component" value="Chromosome 10"/>
</dbReference>
<proteinExistence type="predicted"/>
<gene>
    <name evidence="2" type="primary">LOC142165315</name>
</gene>
<reference evidence="2" key="2">
    <citation type="submission" date="2025-08" db="UniProtKB">
        <authorList>
            <consortium name="RefSeq"/>
        </authorList>
    </citation>
    <scope>IDENTIFICATION</scope>
    <source>
        <tissue evidence="2">Leaf</tissue>
    </source>
</reference>
<accession>A0AC58S4X4</accession>
<name>A0AC58S4X4_TOBAC</name>